<dbReference type="PIRSF" id="PIRSF000193">
    <property type="entry name" value="Pyrrol-5-carb_rd"/>
    <property type="match status" value="1"/>
</dbReference>
<keyword evidence="2" id="KW-0521">NADP</keyword>
<dbReference type="EMBL" id="VISO01000002">
    <property type="protein sequence ID" value="TVZ74065.1"/>
    <property type="molecule type" value="Genomic_DNA"/>
</dbReference>
<evidence type="ECO:0000313" key="4">
    <source>
        <dbReference type="EMBL" id="TVZ74065.1"/>
    </source>
</evidence>
<dbReference type="Gene3D" id="3.40.50.720">
    <property type="entry name" value="NAD(P)-binding Rossmann-like Domain"/>
    <property type="match status" value="1"/>
</dbReference>
<feature type="binding site" evidence="2">
    <location>
        <position position="58"/>
    </location>
    <ligand>
        <name>NADPH</name>
        <dbReference type="ChEBI" id="CHEBI:57783"/>
    </ligand>
</feature>
<dbReference type="PANTHER" id="PTHR11645">
    <property type="entry name" value="PYRROLINE-5-CARBOXYLATE REDUCTASE"/>
    <property type="match status" value="1"/>
</dbReference>
<sequence>MKVKSIGFVGTGVITEAMVRGLLTEPTYASEIHVSPRSAHIAATLAAEFAAVRIARDNQDVVERSDIVFLAIRPQVAEEVVRKLSFRDGQTVVSVVAATERQALLDWIGADVHLLQAIPLPFVARRQGVTAIYPSDDTVSALFDTLGTAVQCQSRKEYDLLATASAMMSTYFGIMETVAAWLERSGLERATGHAYIAPLFASLAQKASGPGAEPFSTLSREFATKGGLNEQVLSDFEKKGGLAALTIALDGVLARIEGRTT</sequence>
<evidence type="ECO:0000259" key="3">
    <source>
        <dbReference type="Pfam" id="PF03807"/>
    </source>
</evidence>
<dbReference type="InterPro" id="IPR036291">
    <property type="entry name" value="NAD(P)-bd_dom_sf"/>
</dbReference>
<comment type="similarity">
    <text evidence="1">Belongs to the pyrroline-5-carboxylate reductase family.</text>
</comment>
<proteinExistence type="inferred from homology"/>
<dbReference type="InterPro" id="IPR028939">
    <property type="entry name" value="P5C_Rdtase_cat_N"/>
</dbReference>
<evidence type="ECO:0000256" key="2">
    <source>
        <dbReference type="PIRSR" id="PIRSR000193-1"/>
    </source>
</evidence>
<feature type="domain" description="Pyrroline-5-carboxylate reductase catalytic N-terminal" evidence="3">
    <location>
        <begin position="6"/>
        <end position="97"/>
    </location>
</feature>
<dbReference type="NCBIfam" id="NF005063">
    <property type="entry name" value="PRK06476.1"/>
    <property type="match status" value="1"/>
</dbReference>
<name>A0A559THI2_9HYPH</name>
<dbReference type="GO" id="GO:0055129">
    <property type="term" value="P:L-proline biosynthetic process"/>
    <property type="evidence" value="ECO:0007669"/>
    <property type="project" value="TreeGrafter"/>
</dbReference>
<organism evidence="4 5">
    <name type="scientific">Rhizobium mongolense USDA 1844</name>
    <dbReference type="NCBI Taxonomy" id="1079460"/>
    <lineage>
        <taxon>Bacteria</taxon>
        <taxon>Pseudomonadati</taxon>
        <taxon>Pseudomonadota</taxon>
        <taxon>Alphaproteobacteria</taxon>
        <taxon>Hyphomicrobiales</taxon>
        <taxon>Rhizobiaceae</taxon>
        <taxon>Rhizobium/Agrobacterium group</taxon>
        <taxon>Rhizobium</taxon>
    </lineage>
</organism>
<dbReference type="Pfam" id="PF03807">
    <property type="entry name" value="F420_oxidored"/>
    <property type="match status" value="1"/>
</dbReference>
<protein>
    <submittedName>
        <fullName evidence="4">Pyrroline-5-carboxylate reductase</fullName>
    </submittedName>
</protein>
<dbReference type="InterPro" id="IPR000304">
    <property type="entry name" value="Pyrroline-COOH_reductase"/>
</dbReference>
<accession>A0A559THI2</accession>
<dbReference type="AlphaFoldDB" id="A0A559THI2"/>
<dbReference type="RefSeq" id="WP_022713098.1">
    <property type="nucleotide sequence ID" value="NZ_ATTQ01000001.1"/>
</dbReference>
<evidence type="ECO:0000313" key="5">
    <source>
        <dbReference type="Proteomes" id="UP000319824"/>
    </source>
</evidence>
<dbReference type="SUPFAM" id="SSF51735">
    <property type="entry name" value="NAD(P)-binding Rossmann-fold domains"/>
    <property type="match status" value="1"/>
</dbReference>
<dbReference type="GO" id="GO:0004735">
    <property type="term" value="F:pyrroline-5-carboxylate reductase activity"/>
    <property type="evidence" value="ECO:0007669"/>
    <property type="project" value="InterPro"/>
</dbReference>
<gene>
    <name evidence="4" type="ORF">BCL32_2376</name>
</gene>
<comment type="caution">
    <text evidence="4">The sequence shown here is derived from an EMBL/GenBank/DDBJ whole genome shotgun (WGS) entry which is preliminary data.</text>
</comment>
<reference evidence="4 5" key="1">
    <citation type="submission" date="2019-06" db="EMBL/GenBank/DDBJ databases">
        <title>Pac Bio to generate improved reference genome sequences for organisms with transposon mutant libraries (support for FEBA project).</title>
        <authorList>
            <person name="Blow M."/>
        </authorList>
    </citation>
    <scope>NUCLEOTIDE SEQUENCE [LARGE SCALE GENOMIC DNA]</scope>
    <source>
        <strain evidence="4 5">USDA 1844</strain>
    </source>
</reference>
<feature type="binding site" evidence="2">
    <location>
        <begin position="71"/>
        <end position="74"/>
    </location>
    <ligand>
        <name>NADP(+)</name>
        <dbReference type="ChEBI" id="CHEBI:58349"/>
    </ligand>
</feature>
<dbReference type="Proteomes" id="UP000319824">
    <property type="component" value="Unassembled WGS sequence"/>
</dbReference>
<evidence type="ECO:0000256" key="1">
    <source>
        <dbReference type="ARBA" id="ARBA00005525"/>
    </source>
</evidence>
<dbReference type="PANTHER" id="PTHR11645:SF13">
    <property type="entry name" value="PYRROLINE-5-CARBOXYLATE REDUCTASE CATALYTIC N-TERMINAL DOMAIN-CONTAINING PROTEIN"/>
    <property type="match status" value="1"/>
</dbReference>